<gene>
    <name evidence="9" type="ORF">LAMI_0E07756G</name>
</gene>
<evidence type="ECO:0000313" key="10">
    <source>
        <dbReference type="Proteomes" id="UP000191024"/>
    </source>
</evidence>
<keyword evidence="4" id="KW-0804">Transcription</keyword>
<feature type="compositionally biased region" description="Low complexity" evidence="7">
    <location>
        <begin position="207"/>
        <end position="219"/>
    </location>
</feature>
<feature type="compositionally biased region" description="Polar residues" evidence="7">
    <location>
        <begin position="190"/>
        <end position="206"/>
    </location>
</feature>
<feature type="compositionally biased region" description="Low complexity" evidence="7">
    <location>
        <begin position="230"/>
        <end position="244"/>
    </location>
</feature>
<dbReference type="GO" id="GO:0008301">
    <property type="term" value="F:DNA binding, bending"/>
    <property type="evidence" value="ECO:0007669"/>
    <property type="project" value="UniProtKB-ARBA"/>
</dbReference>
<evidence type="ECO:0000256" key="4">
    <source>
        <dbReference type="ARBA" id="ARBA00023163"/>
    </source>
</evidence>
<feature type="region of interest" description="Disordered" evidence="7">
    <location>
        <begin position="97"/>
        <end position="158"/>
    </location>
</feature>
<feature type="compositionally biased region" description="Acidic residues" evidence="7">
    <location>
        <begin position="123"/>
        <end position="141"/>
    </location>
</feature>
<dbReference type="Proteomes" id="UP000191024">
    <property type="component" value="Chromosome E"/>
</dbReference>
<evidence type="ECO:0000256" key="1">
    <source>
        <dbReference type="ARBA" id="ARBA00004123"/>
    </source>
</evidence>
<dbReference type="GO" id="GO:0000981">
    <property type="term" value="F:DNA-binding transcription factor activity, RNA polymerase II-specific"/>
    <property type="evidence" value="ECO:0007669"/>
    <property type="project" value="TreeGrafter"/>
</dbReference>
<reference evidence="9 10" key="1">
    <citation type="submission" date="2016-03" db="EMBL/GenBank/DDBJ databases">
        <authorList>
            <person name="Devillers H."/>
        </authorList>
    </citation>
    <scope>NUCLEOTIDE SEQUENCE [LARGE SCALE GENOMIC DNA]</scope>
    <source>
        <strain evidence="9">CBS 11717</strain>
    </source>
</reference>
<protein>
    <submittedName>
        <fullName evidence="9">LAMI_0E07756g1_1</fullName>
    </submittedName>
</protein>
<dbReference type="PANTHER" id="PTHR11945:SF534">
    <property type="entry name" value="MYOCYTE-SPECIFIC ENHANCER FACTOR 2"/>
    <property type="match status" value="1"/>
</dbReference>
<evidence type="ECO:0000256" key="3">
    <source>
        <dbReference type="ARBA" id="ARBA00023125"/>
    </source>
</evidence>
<feature type="compositionally biased region" description="Polar residues" evidence="7">
    <location>
        <begin position="313"/>
        <end position="322"/>
    </location>
</feature>
<keyword evidence="3" id="KW-0238">DNA-binding</keyword>
<dbReference type="SUPFAM" id="SSF55455">
    <property type="entry name" value="SRF-like"/>
    <property type="match status" value="1"/>
</dbReference>
<dbReference type="FunFam" id="3.40.1810.10:FF:000013">
    <property type="entry name" value="Transcription factor, MADS-box"/>
    <property type="match status" value="1"/>
</dbReference>
<dbReference type="PROSITE" id="PS50066">
    <property type="entry name" value="MADS_BOX_2"/>
    <property type="match status" value="1"/>
</dbReference>
<keyword evidence="2" id="KW-0805">Transcription regulation</keyword>
<feature type="region of interest" description="Disordered" evidence="7">
    <location>
        <begin position="504"/>
        <end position="542"/>
    </location>
</feature>
<evidence type="ECO:0000256" key="2">
    <source>
        <dbReference type="ARBA" id="ARBA00023015"/>
    </source>
</evidence>
<evidence type="ECO:0000256" key="7">
    <source>
        <dbReference type="SAM" id="MobiDB-lite"/>
    </source>
</evidence>
<dbReference type="GO" id="GO:0005634">
    <property type="term" value="C:nucleus"/>
    <property type="evidence" value="ECO:0007669"/>
    <property type="project" value="UniProtKB-SubCell"/>
</dbReference>
<proteinExistence type="inferred from homology"/>
<dbReference type="GO" id="GO:0033554">
    <property type="term" value="P:cellular response to stress"/>
    <property type="evidence" value="ECO:0007669"/>
    <property type="project" value="UniProtKB-ARBA"/>
</dbReference>
<sequence length="638" mass="67529">MGRRKIAIEPILDERNRGVTFIKRKAGLFKKAHELAVLCQVDVALIILGTNNTFYEFSSVDTADLIKHYQNDALSHDVKGPADYGNFKKKDKVVLHDTGRRRSNTAAAAVNRAHSLSDFKQDDEGDPDDEEDDDSGNDNDEVERNVKRPRSQNSPQFNPLQQQVQRQFHNLYAVASHQDHRIPQSTPALTVSQRALSHTGGSSNVYARSASNAGGRSSSIPASIEAGDRSTLTANQSTAQSSASRGPRSVQSTSALHNSTPSTPLTAQQELGSGRNPSARPVLRVQIPSTSGTSIKSEPSSGSPIGNVVSAGASGSQFQRSNGGRIELPRPSRSKNGTPSSAHASPLYPSHPAAYEKNDKSGQLGHPLTTSVAPSGVHNPANGFLFNGLPSAIAASPSIQQYFATPIQPTPQGMGPGSGGHGLNPAAGSGGPLPPAFSMHRQLHNLQHQSQVQQLGQSTGANHVEGGIAGAGTGSLPSKFAQDLVVPSPGVSMGMLHDWSFSRLSTSQAPGGQSANNGSGIGDTTNPNPAGQSMNNGNSGFTPYITVNQTPLSSRYFNFGDMSDTNKDKKTKARACLTNCLKKLYRNFACQGNQNRSRLLGLANSSYLVRLAHSSALQENLRAANTVETYSALFVTSS</sequence>
<organism evidence="9 10">
    <name type="scientific">Lachancea mirantina</name>
    <dbReference type="NCBI Taxonomy" id="1230905"/>
    <lineage>
        <taxon>Eukaryota</taxon>
        <taxon>Fungi</taxon>
        <taxon>Dikarya</taxon>
        <taxon>Ascomycota</taxon>
        <taxon>Saccharomycotina</taxon>
        <taxon>Saccharomycetes</taxon>
        <taxon>Saccharomycetales</taxon>
        <taxon>Saccharomycetaceae</taxon>
        <taxon>Lachancea</taxon>
    </lineage>
</organism>
<dbReference type="PANTHER" id="PTHR11945">
    <property type="entry name" value="MADS BOX PROTEIN"/>
    <property type="match status" value="1"/>
</dbReference>
<dbReference type="PROSITE" id="PS00350">
    <property type="entry name" value="MADS_BOX_1"/>
    <property type="match status" value="1"/>
</dbReference>
<comment type="similarity">
    <text evidence="6">Belongs to the MEF2 family.</text>
</comment>
<dbReference type="AlphaFoldDB" id="A0A1G4JMM6"/>
<dbReference type="InterPro" id="IPR002100">
    <property type="entry name" value="TF_MADSbox"/>
</dbReference>
<dbReference type="EMBL" id="LT598465">
    <property type="protein sequence ID" value="SCU91886.1"/>
    <property type="molecule type" value="Genomic_DNA"/>
</dbReference>
<dbReference type="InterPro" id="IPR033896">
    <property type="entry name" value="MEF2-like_N"/>
</dbReference>
<evidence type="ECO:0000313" key="9">
    <source>
        <dbReference type="EMBL" id="SCU91886.1"/>
    </source>
</evidence>
<comment type="subcellular location">
    <subcellularLocation>
        <location evidence="1">Nucleus</location>
    </subcellularLocation>
</comment>
<dbReference type="GO" id="GO:0000978">
    <property type="term" value="F:RNA polymerase II cis-regulatory region sequence-specific DNA binding"/>
    <property type="evidence" value="ECO:0007669"/>
    <property type="project" value="TreeGrafter"/>
</dbReference>
<dbReference type="InterPro" id="IPR036879">
    <property type="entry name" value="TF_MADSbox_sf"/>
</dbReference>
<feature type="domain" description="MADS-box" evidence="8">
    <location>
        <begin position="1"/>
        <end position="61"/>
    </location>
</feature>
<name>A0A1G4JMM6_9SACH</name>
<keyword evidence="5" id="KW-0539">Nucleus</keyword>
<feature type="compositionally biased region" description="Polar residues" evidence="7">
    <location>
        <begin position="334"/>
        <end position="343"/>
    </location>
</feature>
<dbReference type="CDD" id="cd00265">
    <property type="entry name" value="MADS_MEF2_like"/>
    <property type="match status" value="1"/>
</dbReference>
<dbReference type="OrthoDB" id="1898716at2759"/>
<accession>A0A1G4JMM6</accession>
<dbReference type="GO" id="GO:0045944">
    <property type="term" value="P:positive regulation of transcription by RNA polymerase II"/>
    <property type="evidence" value="ECO:0007669"/>
    <property type="project" value="InterPro"/>
</dbReference>
<evidence type="ECO:0000256" key="5">
    <source>
        <dbReference type="ARBA" id="ARBA00023242"/>
    </source>
</evidence>
<feature type="compositionally biased region" description="Polar residues" evidence="7">
    <location>
        <begin position="287"/>
        <end position="304"/>
    </location>
</feature>
<dbReference type="Pfam" id="PF00319">
    <property type="entry name" value="SRF-TF"/>
    <property type="match status" value="1"/>
</dbReference>
<evidence type="ECO:0000256" key="6">
    <source>
        <dbReference type="ARBA" id="ARBA00025805"/>
    </source>
</evidence>
<dbReference type="Gene3D" id="3.40.1810.10">
    <property type="entry name" value="Transcription factor, MADS-box"/>
    <property type="match status" value="1"/>
</dbReference>
<dbReference type="SMART" id="SM00432">
    <property type="entry name" value="MADS"/>
    <property type="match status" value="1"/>
</dbReference>
<feature type="region of interest" description="Disordered" evidence="7">
    <location>
        <begin position="413"/>
        <end position="438"/>
    </location>
</feature>
<dbReference type="PRINTS" id="PR00404">
    <property type="entry name" value="MADSDOMAIN"/>
</dbReference>
<evidence type="ECO:0000259" key="8">
    <source>
        <dbReference type="PROSITE" id="PS50066"/>
    </source>
</evidence>
<dbReference type="STRING" id="1230905.A0A1G4JMM6"/>
<feature type="compositionally biased region" description="Polar residues" evidence="7">
    <location>
        <begin position="249"/>
        <end position="271"/>
    </location>
</feature>
<feature type="region of interest" description="Disordered" evidence="7">
    <location>
        <begin position="190"/>
        <end position="374"/>
    </location>
</feature>
<dbReference type="GO" id="GO:0046983">
    <property type="term" value="F:protein dimerization activity"/>
    <property type="evidence" value="ECO:0007669"/>
    <property type="project" value="InterPro"/>
</dbReference>
<keyword evidence="10" id="KW-1185">Reference proteome</keyword>